<sequence>MSAYCKNSIAVVFGILLSNEPPGQNEEYEGANSGQADHTQQSSTSTAATTTTADASNESPPRQTRQQLPRTNPVTDMFNARIQLSEAFFRRVAMGYARLFPLTARRIIEFGFLVQIRNNKV</sequence>
<reference evidence="2 3" key="1">
    <citation type="submission" date="2015-03" db="EMBL/GenBank/DDBJ databases">
        <title>Draft genome of the nematode, Opisthorchis viverrini.</title>
        <authorList>
            <person name="Mitreva M."/>
        </authorList>
    </citation>
    <scope>NUCLEOTIDE SEQUENCE [LARGE SCALE GENOMIC DNA]</scope>
    <source>
        <strain evidence="2">Khon Kaen</strain>
    </source>
</reference>
<evidence type="ECO:0000313" key="3">
    <source>
        <dbReference type="Proteomes" id="UP000243686"/>
    </source>
</evidence>
<protein>
    <submittedName>
        <fullName evidence="2">Uncharacterized protein</fullName>
    </submittedName>
</protein>
<gene>
    <name evidence="2" type="ORF">X801_07322</name>
</gene>
<proteinExistence type="predicted"/>
<feature type="compositionally biased region" description="Low complexity" evidence="1">
    <location>
        <begin position="39"/>
        <end position="56"/>
    </location>
</feature>
<dbReference type="EMBL" id="KV896395">
    <property type="protein sequence ID" value="OON16851.1"/>
    <property type="molecule type" value="Genomic_DNA"/>
</dbReference>
<keyword evidence="3" id="KW-1185">Reference proteome</keyword>
<evidence type="ECO:0000313" key="2">
    <source>
        <dbReference type="EMBL" id="OON16851.1"/>
    </source>
</evidence>
<name>A0A1S8WR52_OPIVI</name>
<accession>A0A1S8WR52</accession>
<evidence type="ECO:0000256" key="1">
    <source>
        <dbReference type="SAM" id="MobiDB-lite"/>
    </source>
</evidence>
<dbReference type="Proteomes" id="UP000243686">
    <property type="component" value="Unassembled WGS sequence"/>
</dbReference>
<dbReference type="AlphaFoldDB" id="A0A1S8WR52"/>
<feature type="region of interest" description="Disordered" evidence="1">
    <location>
        <begin position="22"/>
        <end position="74"/>
    </location>
</feature>
<feature type="compositionally biased region" description="Polar residues" evidence="1">
    <location>
        <begin position="57"/>
        <end position="74"/>
    </location>
</feature>
<organism evidence="2 3">
    <name type="scientific">Opisthorchis viverrini</name>
    <name type="common">Southeast Asian liver fluke</name>
    <dbReference type="NCBI Taxonomy" id="6198"/>
    <lineage>
        <taxon>Eukaryota</taxon>
        <taxon>Metazoa</taxon>
        <taxon>Spiralia</taxon>
        <taxon>Lophotrochozoa</taxon>
        <taxon>Platyhelminthes</taxon>
        <taxon>Trematoda</taxon>
        <taxon>Digenea</taxon>
        <taxon>Opisthorchiida</taxon>
        <taxon>Opisthorchiata</taxon>
        <taxon>Opisthorchiidae</taxon>
        <taxon>Opisthorchis</taxon>
    </lineage>
</organism>